<feature type="domain" description="Ppx/GppA phosphatase N-terminal" evidence="1">
    <location>
        <begin position="44"/>
        <end position="300"/>
    </location>
</feature>
<organism evidence="2 3">
    <name type="scientific">Barnesiella intestinihominis YIT 11860</name>
    <dbReference type="NCBI Taxonomy" id="742726"/>
    <lineage>
        <taxon>Bacteria</taxon>
        <taxon>Pseudomonadati</taxon>
        <taxon>Bacteroidota</taxon>
        <taxon>Bacteroidia</taxon>
        <taxon>Bacteroidales</taxon>
        <taxon>Barnesiellaceae</taxon>
        <taxon>Barnesiella</taxon>
    </lineage>
</organism>
<dbReference type="SUPFAM" id="SSF53067">
    <property type="entry name" value="Actin-like ATPase domain"/>
    <property type="match status" value="2"/>
</dbReference>
<dbReference type="PANTHER" id="PTHR30005:SF0">
    <property type="entry name" value="RETROGRADE REGULATION PROTEIN 2"/>
    <property type="match status" value="1"/>
</dbReference>
<keyword evidence="3" id="KW-1185">Reference proteome</keyword>
<proteinExistence type="predicted"/>
<name>K0XQW1_9BACT</name>
<protein>
    <recommendedName>
        <fullName evidence="1">Ppx/GppA phosphatase N-terminal domain-containing protein</fullName>
    </recommendedName>
</protein>
<dbReference type="Gene3D" id="3.30.420.40">
    <property type="match status" value="1"/>
</dbReference>
<reference evidence="2 3" key="1">
    <citation type="submission" date="2012-08" db="EMBL/GenBank/DDBJ databases">
        <title>The Genome Sequence of Barnesiella intestinihominis YIT 11860.</title>
        <authorList>
            <consortium name="The Broad Institute Genome Sequencing Platform"/>
            <person name="Earl A."/>
            <person name="Ward D."/>
            <person name="Feldgarden M."/>
            <person name="Gevers D."/>
            <person name="Morotomi M."/>
            <person name="Walker B."/>
            <person name="Young S.K."/>
            <person name="Zeng Q."/>
            <person name="Gargeya S."/>
            <person name="Fitzgerald M."/>
            <person name="Haas B."/>
            <person name="Abouelleil A."/>
            <person name="Alvarado L."/>
            <person name="Arachchi H.M."/>
            <person name="Berlin A.M."/>
            <person name="Chapman S.B."/>
            <person name="Goldberg J."/>
            <person name="Griggs A."/>
            <person name="Gujja S."/>
            <person name="Hansen M."/>
            <person name="Howarth C."/>
            <person name="Imamovic A."/>
            <person name="Larimer J."/>
            <person name="McCowen C."/>
            <person name="Montmayeur A."/>
            <person name="Murphy C."/>
            <person name="Neiman D."/>
            <person name="Pearson M."/>
            <person name="Priest M."/>
            <person name="Roberts A."/>
            <person name="Saif S."/>
            <person name="Shea T."/>
            <person name="Sisk P."/>
            <person name="Sykes S."/>
            <person name="Wortman J."/>
            <person name="Nusbaum C."/>
            <person name="Birren B."/>
        </authorList>
    </citation>
    <scope>NUCLEOTIDE SEQUENCE [LARGE SCALE GENOMIC DNA]</scope>
    <source>
        <strain evidence="2 3">YIT 11860</strain>
    </source>
</reference>
<dbReference type="GO" id="GO:0016462">
    <property type="term" value="F:pyrophosphatase activity"/>
    <property type="evidence" value="ECO:0007669"/>
    <property type="project" value="TreeGrafter"/>
</dbReference>
<dbReference type="Gene3D" id="3.30.420.150">
    <property type="entry name" value="Exopolyphosphatase. Domain 2"/>
    <property type="match status" value="1"/>
</dbReference>
<dbReference type="PANTHER" id="PTHR30005">
    <property type="entry name" value="EXOPOLYPHOSPHATASE"/>
    <property type="match status" value="1"/>
</dbReference>
<dbReference type="HOGENOM" id="CLU_025908_1_3_10"/>
<dbReference type="eggNOG" id="COG0248">
    <property type="taxonomic scope" value="Bacteria"/>
</dbReference>
<evidence type="ECO:0000259" key="1">
    <source>
        <dbReference type="Pfam" id="PF02541"/>
    </source>
</evidence>
<dbReference type="EMBL" id="ADLE01000001">
    <property type="protein sequence ID" value="EJZ66250.1"/>
    <property type="molecule type" value="Genomic_DNA"/>
</dbReference>
<dbReference type="CDD" id="cd24006">
    <property type="entry name" value="ASKHA_NBD_PPX_GppA"/>
    <property type="match status" value="1"/>
</dbReference>
<dbReference type="InterPro" id="IPR003695">
    <property type="entry name" value="Ppx_GppA_N"/>
</dbReference>
<dbReference type="STRING" id="742726.HMPREF9448_00427"/>
<evidence type="ECO:0000313" key="3">
    <source>
        <dbReference type="Proteomes" id="UP000006044"/>
    </source>
</evidence>
<dbReference type="InterPro" id="IPR050273">
    <property type="entry name" value="GppA/Ppx_hydrolase"/>
</dbReference>
<comment type="caution">
    <text evidence="2">The sequence shown here is derived from an EMBL/GenBank/DDBJ whole genome shotgun (WGS) entry which is preliminary data.</text>
</comment>
<sequence length="308" mass="34867">MIIFAYRMRNFMDRLNFAAIDIGSNAVRLLIKGIYPGESVSDLSKVFIVRVPLRLGQDTFTKGRISTEKTEKLLRLMHAFSQLMQVYNVLSYRACATSAMRDSSNGADIVRYISERSGINIEIINGLEEARIVYDSHIVDELEQEGDFIYVDVGGGSTEISIISDRSLLQSQSYNIGTVRILNKKLSRSELFRMYRDLKRLKETYRHISIIGSGGNINKLHHLAGVSAREPLTVERLLTLRNELNSYSIVERIDRFALKPDRADVIVPAADIYLQIATHIGAREIWVPTIGIVDGIIYSLCSDYLKEN</sequence>
<gene>
    <name evidence="2" type="ORF">HMPREF9448_00427</name>
</gene>
<dbReference type="InterPro" id="IPR043129">
    <property type="entry name" value="ATPase_NBD"/>
</dbReference>
<dbReference type="PATRIC" id="fig|742726.3.peg.443"/>
<evidence type="ECO:0000313" key="2">
    <source>
        <dbReference type="EMBL" id="EJZ66250.1"/>
    </source>
</evidence>
<dbReference type="AlphaFoldDB" id="K0XQW1"/>
<accession>K0XQW1</accession>
<dbReference type="Pfam" id="PF02541">
    <property type="entry name" value="Ppx-GppA"/>
    <property type="match status" value="1"/>
</dbReference>
<dbReference type="Proteomes" id="UP000006044">
    <property type="component" value="Unassembled WGS sequence"/>
</dbReference>